<sequence>MRIQVTGEALTDEIEVSTGQQARTVMVSAGLVSSVNGQTGDVSGLATTAEVSTIAAAVAGPVADEAATDAVTAHIEADDPHGDRAYADAQFLPKTGGTLTGALTATSFNTDGTVRSGNFRTNSDTEHALTVYQRATGTSPGSVALNVISDKPGDSAMWLTGHETARGTLKIAHLNGGAGATDDAGASAISIDLRRNGKGGTAAQGIWLTATEGPTTGRLLVLRNTDPATTDDFVVYSDGRTGIRIPVGNIPAAALEVRQRDTTTVGALILGAASTTQPIFQVKNSAGTATLEVGTSGAIVTRAVAFLTGALQLGSTSSDFGGSGGAVISMKNATTAPTTNPTDGVIAYSQGGVFKVRSAAGVVFDTTRRTVTGAKGGNAALTSLLTQLATIGLITDSTT</sequence>
<dbReference type="SUPFAM" id="SSF69349">
    <property type="entry name" value="Phage fibre proteins"/>
    <property type="match status" value="1"/>
</dbReference>
<dbReference type="InterPro" id="IPR009860">
    <property type="entry name" value="Hyaluronidase_bac"/>
</dbReference>
<dbReference type="EMBL" id="CP107906">
    <property type="protein sequence ID" value="WUG92329.1"/>
    <property type="molecule type" value="Genomic_DNA"/>
</dbReference>
<gene>
    <name evidence="1" type="ORF">OHB29_04435</name>
</gene>
<evidence type="ECO:0008006" key="3">
    <source>
        <dbReference type="Google" id="ProtNLM"/>
    </source>
</evidence>
<protein>
    <recommendedName>
        <fullName evidence="3">Tail fiber protein</fullName>
    </recommendedName>
</protein>
<proteinExistence type="predicted"/>
<accession>A0ABZ1NLF6</accession>
<keyword evidence="2" id="KW-1185">Reference proteome</keyword>
<evidence type="ECO:0000313" key="2">
    <source>
        <dbReference type="Proteomes" id="UP001341259"/>
    </source>
</evidence>
<organism evidence="1 2">
    <name type="scientific">Streptomyces violaceus</name>
    <name type="common">Streptomyces venezuelae</name>
    <dbReference type="NCBI Taxonomy" id="1936"/>
    <lineage>
        <taxon>Bacteria</taxon>
        <taxon>Bacillati</taxon>
        <taxon>Actinomycetota</taxon>
        <taxon>Actinomycetes</taxon>
        <taxon>Kitasatosporales</taxon>
        <taxon>Streptomycetaceae</taxon>
        <taxon>Streptomyces</taxon>
    </lineage>
</organism>
<dbReference type="RefSeq" id="WP_328336751.1">
    <property type="nucleotide sequence ID" value="NZ_CP107906.1"/>
</dbReference>
<name>A0ABZ1NLF6_STRVL</name>
<dbReference type="Pfam" id="PF07212">
    <property type="entry name" value="Hyaluronidase_1"/>
    <property type="match status" value="1"/>
</dbReference>
<dbReference type="Proteomes" id="UP001341259">
    <property type="component" value="Chromosome"/>
</dbReference>
<evidence type="ECO:0000313" key="1">
    <source>
        <dbReference type="EMBL" id="WUG92329.1"/>
    </source>
</evidence>
<reference evidence="1 2" key="1">
    <citation type="submission" date="2022-10" db="EMBL/GenBank/DDBJ databases">
        <title>The complete genomes of actinobacterial strains from the NBC collection.</title>
        <authorList>
            <person name="Joergensen T.S."/>
            <person name="Alvarez Arevalo M."/>
            <person name="Sterndorff E.B."/>
            <person name="Faurdal D."/>
            <person name="Vuksanovic O."/>
            <person name="Mourched A.-S."/>
            <person name="Charusanti P."/>
            <person name="Shaw S."/>
            <person name="Blin K."/>
            <person name="Weber T."/>
        </authorList>
    </citation>
    <scope>NUCLEOTIDE SEQUENCE [LARGE SCALE GENOMIC DNA]</scope>
    <source>
        <strain evidence="1 2">NBC_00456</strain>
    </source>
</reference>